<evidence type="ECO:0000313" key="1">
    <source>
        <dbReference type="EMBL" id="RMZ71225.1"/>
    </source>
</evidence>
<dbReference type="AlphaFoldDB" id="A0A3M7M9L8"/>
<dbReference type="Proteomes" id="UP000265663">
    <property type="component" value="Unassembled WGS sequence"/>
</dbReference>
<reference evidence="1 2" key="1">
    <citation type="journal article" date="2014" name="PLoS ONE">
        <title>De novo Genome Assembly of the Fungal Plant Pathogen Pyrenophora semeniperda.</title>
        <authorList>
            <person name="Soliai M.M."/>
            <person name="Meyer S.E."/>
            <person name="Udall J.A."/>
            <person name="Elzinga D.E."/>
            <person name="Hermansen R.A."/>
            <person name="Bodily P.M."/>
            <person name="Hart A.A."/>
            <person name="Coleman C.E."/>
        </authorList>
    </citation>
    <scope>NUCLEOTIDE SEQUENCE [LARGE SCALE GENOMIC DNA]</scope>
    <source>
        <strain evidence="1 2">CCB06</strain>
        <tissue evidence="1">Mycelium</tissue>
    </source>
</reference>
<gene>
    <name evidence="1" type="ORF">GMOD_00005749</name>
</gene>
<sequence length="242" mass="27447">MVHVGTRHRVYDKRHHAQQMAEEAKWKRQDQEEMAYRRLLHNNMDNPPCGTYRNMEGDHFEIEALGEGNITKINVTIENRICAPGTIWMPLTPFGEAGKPFDWNAHAAACGGTIEYWRAFKAEVGFNELGFITDPYGRRWRMFQLKPVTLRDIDGMMIYEFGSADTLDTTREHYLQSSDGTFQVVPPTPAPQPPLIIPGMSTSSTPEPQGLFQVGSMPGAMYPPPSYTTTYEQNPTYNGHMS</sequence>
<evidence type="ECO:0000313" key="2">
    <source>
        <dbReference type="Proteomes" id="UP000265663"/>
    </source>
</evidence>
<keyword evidence="2" id="KW-1185">Reference proteome</keyword>
<name>A0A3M7M9L8_9PLEO</name>
<protein>
    <submittedName>
        <fullName evidence="1">Uncharacterized protein</fullName>
    </submittedName>
</protein>
<accession>A0A3M7M9L8</accession>
<dbReference type="OrthoDB" id="10406267at2759"/>
<dbReference type="EMBL" id="KE747826">
    <property type="protein sequence ID" value="RMZ71225.1"/>
    <property type="molecule type" value="Genomic_DNA"/>
</dbReference>
<organism evidence="1 2">
    <name type="scientific">Pyrenophora seminiperda CCB06</name>
    <dbReference type="NCBI Taxonomy" id="1302712"/>
    <lineage>
        <taxon>Eukaryota</taxon>
        <taxon>Fungi</taxon>
        <taxon>Dikarya</taxon>
        <taxon>Ascomycota</taxon>
        <taxon>Pezizomycotina</taxon>
        <taxon>Dothideomycetes</taxon>
        <taxon>Pleosporomycetidae</taxon>
        <taxon>Pleosporales</taxon>
        <taxon>Pleosporineae</taxon>
        <taxon>Pleosporaceae</taxon>
        <taxon>Pyrenophora</taxon>
    </lineage>
</organism>
<proteinExistence type="predicted"/>